<dbReference type="AlphaFoldDB" id="A0A6N9V6U1"/>
<protein>
    <submittedName>
        <fullName evidence="1">Uncharacterized protein</fullName>
    </submittedName>
</protein>
<accession>A0A6N9V6U1</accession>
<reference evidence="1 2" key="1">
    <citation type="submission" date="2020-01" db="EMBL/GenBank/DDBJ databases">
        <title>Insect and environment-associated Actinomycetes.</title>
        <authorList>
            <person name="Currrie C."/>
            <person name="Chevrette M."/>
            <person name="Carlson C."/>
            <person name="Stubbendieck R."/>
            <person name="Wendt-Pienkowski E."/>
        </authorList>
    </citation>
    <scope>NUCLEOTIDE SEQUENCE [LARGE SCALE GENOMIC DNA]</scope>
    <source>
        <strain evidence="1 2">SID14438</strain>
    </source>
</reference>
<evidence type="ECO:0000313" key="2">
    <source>
        <dbReference type="Proteomes" id="UP000471648"/>
    </source>
</evidence>
<comment type="caution">
    <text evidence="1">The sequence shown here is derived from an EMBL/GenBank/DDBJ whole genome shotgun (WGS) entry which is preliminary data.</text>
</comment>
<dbReference type="EMBL" id="JAAGME010000385">
    <property type="protein sequence ID" value="NEB67405.1"/>
    <property type="molecule type" value="Genomic_DNA"/>
</dbReference>
<sequence length="136" mass="15805">MSRFAEVMVLARRAEGVMEPLTRPDENREWHQCFTRVDDGMFDGASIPTEECYVWIIQFIRHNWRGLLSHLESLAWPEPSSVQVLVRDEDDDCFGLWMIYDGKLVEVPLPRTEREPFSASVTGVLSRTDRRVGEHP</sequence>
<evidence type="ECO:0000313" key="1">
    <source>
        <dbReference type="EMBL" id="NEB67405.1"/>
    </source>
</evidence>
<gene>
    <name evidence="1" type="ORF">G3I39_10140</name>
</gene>
<name>A0A6N9V6U1_STRMI</name>
<dbReference type="RefSeq" id="WP_055561946.1">
    <property type="nucleotide sequence ID" value="NZ_CP108575.1"/>
</dbReference>
<proteinExistence type="predicted"/>
<organism evidence="1 2">
    <name type="scientific">Streptomyces microflavus</name>
    <name type="common">Streptomyces lipmanii</name>
    <dbReference type="NCBI Taxonomy" id="1919"/>
    <lineage>
        <taxon>Bacteria</taxon>
        <taxon>Bacillati</taxon>
        <taxon>Actinomycetota</taxon>
        <taxon>Actinomycetes</taxon>
        <taxon>Kitasatosporales</taxon>
        <taxon>Streptomycetaceae</taxon>
        <taxon>Streptomyces</taxon>
    </lineage>
</organism>
<dbReference type="Proteomes" id="UP000471648">
    <property type="component" value="Unassembled WGS sequence"/>
</dbReference>